<organism evidence="7 8">
    <name type="scientific">Salirhabdus euzebyi</name>
    <dbReference type="NCBI Taxonomy" id="394506"/>
    <lineage>
        <taxon>Bacteria</taxon>
        <taxon>Bacillati</taxon>
        <taxon>Bacillota</taxon>
        <taxon>Bacilli</taxon>
        <taxon>Bacillales</taxon>
        <taxon>Bacillaceae</taxon>
        <taxon>Salirhabdus</taxon>
    </lineage>
</organism>
<keyword evidence="1 7" id="KW-0808">Transferase</keyword>
<dbReference type="GO" id="GO:0004788">
    <property type="term" value="F:thiamine diphosphokinase activity"/>
    <property type="evidence" value="ECO:0007669"/>
    <property type="project" value="UniProtKB-UniRule"/>
</dbReference>
<dbReference type="GO" id="GO:0009229">
    <property type="term" value="P:thiamine diphosphate biosynthetic process"/>
    <property type="evidence" value="ECO:0007669"/>
    <property type="project" value="InterPro"/>
</dbReference>
<accession>A0A841Q3K4</accession>
<keyword evidence="3 7" id="KW-0418">Kinase</keyword>
<dbReference type="SUPFAM" id="SSF63999">
    <property type="entry name" value="Thiamin pyrophosphokinase, catalytic domain"/>
    <property type="match status" value="1"/>
</dbReference>
<reference evidence="7 8" key="1">
    <citation type="submission" date="2020-08" db="EMBL/GenBank/DDBJ databases">
        <title>Genomic Encyclopedia of Type Strains, Phase IV (KMG-IV): sequencing the most valuable type-strain genomes for metagenomic binning, comparative biology and taxonomic classification.</title>
        <authorList>
            <person name="Goeker M."/>
        </authorList>
    </citation>
    <scope>NUCLEOTIDE SEQUENCE [LARGE SCALE GENOMIC DNA]</scope>
    <source>
        <strain evidence="7 8">DSM 19612</strain>
    </source>
</reference>
<gene>
    <name evidence="7" type="ORF">HNQ94_001414</name>
</gene>
<dbReference type="Gene3D" id="3.40.50.10240">
    <property type="entry name" value="Thiamin pyrophosphokinase, catalytic domain"/>
    <property type="match status" value="1"/>
</dbReference>
<name>A0A841Q3K4_9BACI</name>
<dbReference type="InterPro" id="IPR053149">
    <property type="entry name" value="TPK"/>
</dbReference>
<keyword evidence="8" id="KW-1185">Reference proteome</keyword>
<dbReference type="PANTHER" id="PTHR41299:SF1">
    <property type="entry name" value="THIAMINE PYROPHOSPHOKINASE"/>
    <property type="match status" value="1"/>
</dbReference>
<dbReference type="GO" id="GO:0016301">
    <property type="term" value="F:kinase activity"/>
    <property type="evidence" value="ECO:0007669"/>
    <property type="project" value="UniProtKB-KW"/>
</dbReference>
<protein>
    <recommendedName>
        <fullName evidence="5">Thiamine diphosphokinase</fullName>
        <ecNumber evidence="5">2.7.6.2</ecNumber>
    </recommendedName>
</protein>
<evidence type="ECO:0000313" key="8">
    <source>
        <dbReference type="Proteomes" id="UP000581688"/>
    </source>
</evidence>
<evidence type="ECO:0000256" key="2">
    <source>
        <dbReference type="ARBA" id="ARBA00022741"/>
    </source>
</evidence>
<dbReference type="SMART" id="SM00983">
    <property type="entry name" value="TPK_B1_binding"/>
    <property type="match status" value="1"/>
</dbReference>
<dbReference type="InterPro" id="IPR036371">
    <property type="entry name" value="TPK_B1-bd_sf"/>
</dbReference>
<keyword evidence="4" id="KW-0067">ATP-binding</keyword>
<evidence type="ECO:0000313" key="7">
    <source>
        <dbReference type="EMBL" id="MBB6452968.1"/>
    </source>
</evidence>
<evidence type="ECO:0000259" key="6">
    <source>
        <dbReference type="SMART" id="SM00983"/>
    </source>
</evidence>
<dbReference type="Pfam" id="PF04265">
    <property type="entry name" value="TPK_B1_binding"/>
    <property type="match status" value="1"/>
</dbReference>
<evidence type="ECO:0000256" key="3">
    <source>
        <dbReference type="ARBA" id="ARBA00022777"/>
    </source>
</evidence>
<dbReference type="NCBIfam" id="TIGR01378">
    <property type="entry name" value="thi_PPkinase"/>
    <property type="match status" value="1"/>
</dbReference>
<dbReference type="SUPFAM" id="SSF63862">
    <property type="entry name" value="Thiamin pyrophosphokinase, substrate-binding domain"/>
    <property type="match status" value="1"/>
</dbReference>
<sequence length="217" mass="24220">MKIVGVVGGGPAQDLPDLKEYDSDSVFWIGADRGNLTLLEHNIIPQIGVGDFDSINADEMLTIDQCSIKIETYSTQKDETDLELAIQKAIEINPDIIYLFGVTGGRLDHELINIHMLYRIEKAGIKGVLINKSNWIELKLPGMHKIEYEPKFKYISFIPQSLSVLDLTLEGFIYPLKDKEVQFGSTLCISNQLNGKIGTFSFTSGILIVVKSRDVLD</sequence>
<dbReference type="EC" id="2.7.6.2" evidence="5"/>
<dbReference type="RefSeq" id="WP_174495501.1">
    <property type="nucleotide sequence ID" value="NZ_CADDWK010000003.1"/>
</dbReference>
<keyword evidence="2" id="KW-0547">Nucleotide-binding</keyword>
<comment type="caution">
    <text evidence="7">The sequence shown here is derived from an EMBL/GenBank/DDBJ whole genome shotgun (WGS) entry which is preliminary data.</text>
</comment>
<dbReference type="GO" id="GO:0005524">
    <property type="term" value="F:ATP binding"/>
    <property type="evidence" value="ECO:0007669"/>
    <property type="project" value="UniProtKB-KW"/>
</dbReference>
<dbReference type="InterPro" id="IPR007373">
    <property type="entry name" value="Thiamin_PyroPKinase_B1-bd"/>
</dbReference>
<dbReference type="InterPro" id="IPR006282">
    <property type="entry name" value="Thi_PPkinase"/>
</dbReference>
<evidence type="ECO:0000256" key="5">
    <source>
        <dbReference type="NCBIfam" id="TIGR01378"/>
    </source>
</evidence>
<feature type="domain" description="Thiamin pyrophosphokinase thiamin-binding" evidence="6">
    <location>
        <begin position="142"/>
        <end position="208"/>
    </location>
</feature>
<dbReference type="Pfam" id="PF04263">
    <property type="entry name" value="TPK_catalytic"/>
    <property type="match status" value="1"/>
</dbReference>
<dbReference type="AlphaFoldDB" id="A0A841Q3K4"/>
<dbReference type="InterPro" id="IPR036759">
    <property type="entry name" value="TPK_catalytic_sf"/>
</dbReference>
<dbReference type="GO" id="GO:0030975">
    <property type="term" value="F:thiamine binding"/>
    <property type="evidence" value="ECO:0007669"/>
    <property type="project" value="InterPro"/>
</dbReference>
<proteinExistence type="predicted"/>
<dbReference type="Proteomes" id="UP000581688">
    <property type="component" value="Unassembled WGS sequence"/>
</dbReference>
<dbReference type="PANTHER" id="PTHR41299">
    <property type="entry name" value="THIAMINE PYROPHOSPHOKINASE"/>
    <property type="match status" value="1"/>
</dbReference>
<dbReference type="CDD" id="cd07995">
    <property type="entry name" value="TPK"/>
    <property type="match status" value="1"/>
</dbReference>
<dbReference type="InterPro" id="IPR007371">
    <property type="entry name" value="TPK_catalytic"/>
</dbReference>
<evidence type="ECO:0000256" key="1">
    <source>
        <dbReference type="ARBA" id="ARBA00022679"/>
    </source>
</evidence>
<dbReference type="GO" id="GO:0006772">
    <property type="term" value="P:thiamine metabolic process"/>
    <property type="evidence" value="ECO:0007669"/>
    <property type="project" value="UniProtKB-UniRule"/>
</dbReference>
<dbReference type="EMBL" id="JACHGH010000003">
    <property type="protein sequence ID" value="MBB6452968.1"/>
    <property type="molecule type" value="Genomic_DNA"/>
</dbReference>
<evidence type="ECO:0000256" key="4">
    <source>
        <dbReference type="ARBA" id="ARBA00022840"/>
    </source>
</evidence>